<geneLocation type="plasmid" evidence="3">
    <name>extrachromosomal rDNA plasmid</name>
</geneLocation>
<feature type="region of interest" description="Disordered" evidence="1">
    <location>
        <begin position="308"/>
        <end position="356"/>
    </location>
</feature>
<accession>A7BJ62</accession>
<dbReference type="InterPro" id="IPR008704">
    <property type="entry name" value="Endonuclease_Zinc-binding_loop"/>
</dbReference>
<feature type="compositionally biased region" description="Polar residues" evidence="1">
    <location>
        <begin position="35"/>
        <end position="44"/>
    </location>
</feature>
<dbReference type="GO" id="GO:0004519">
    <property type="term" value="F:endonuclease activity"/>
    <property type="evidence" value="ECO:0007669"/>
    <property type="project" value="InterPro"/>
</dbReference>
<dbReference type="Gene3D" id="3.90.75.10">
    <property type="entry name" value="Homing Intron 3 (I-ppo) Encoded Endonuclease, Chain A"/>
    <property type="match status" value="1"/>
</dbReference>
<proteinExistence type="predicted"/>
<feature type="domain" description="Zinc-binding loop region of homing endonuclease" evidence="2">
    <location>
        <begin position="88"/>
        <end position="205"/>
    </location>
</feature>
<sequence length="376" mass="44212">QSISNQSIISKFNQQNRSTTSSINNKFINKFKMSDNPSSDTMSENPYPKAITHGTPRPHTKLSPSEFEKVCRALYKKYKKSTVRVFRECGIVKCDYALDLCRGYNKTYQVSERNVHLSFHKLRYMATHNSFAQNSGKEHTHICGDTNCCRPSHVIYAPKGTNISRTNCPGYVRWKDNNNKEIFYKVCKHDPPCRVVTDFHYLDRLPHKYGPKAECPGNIEYDGRIIRACKHEDPCETTLGSDEMVFKRKDIDPSSDYDNIKGHTIPLWEWHVYEEYVEKKEEEEERKTEEEKNQEMIDKYKNTVEINHEQGIYEQREKELKRKRKQEEVPYEEPEEEPVNNQRERPPTRRSPGGPLVALSWYRNKMSVNTVNKNIQ</sequence>
<feature type="non-terminal residue" evidence="3">
    <location>
        <position position="1"/>
    </location>
</feature>
<organism evidence="3">
    <name type="scientific">Naegleria gruberi</name>
    <name type="common">Amoeba</name>
    <dbReference type="NCBI Taxonomy" id="5762"/>
    <lineage>
        <taxon>Eukaryota</taxon>
        <taxon>Discoba</taxon>
        <taxon>Heterolobosea</taxon>
        <taxon>Tetramitia</taxon>
        <taxon>Eutetramitia</taxon>
        <taxon>Vahlkampfiidae</taxon>
        <taxon>Naegleria</taxon>
    </lineage>
</organism>
<dbReference type="EMBL" id="AB298288">
    <property type="protein sequence ID" value="BAF74739.1"/>
    <property type="molecule type" value="Genomic_DNA"/>
</dbReference>
<dbReference type="InterPro" id="IPR044930">
    <property type="entry name" value="Homing_endonuclease_His-Me"/>
</dbReference>
<evidence type="ECO:0000313" key="3">
    <source>
        <dbReference type="EMBL" id="BAF74739.1"/>
    </source>
</evidence>
<reference evidence="3" key="1">
    <citation type="journal article" date="2007" name="J. Eukaryot. Microbiol.">
        <title>Sequence and intranuclear location of the extrachromosomal rDNA plasmid of the amoebo-flagellate Naegleria gruberi.</title>
        <authorList>
            <person name="Maruyama S."/>
            <person name="Nozaki H."/>
        </authorList>
    </citation>
    <scope>NUCLEOTIDE SEQUENCE</scope>
    <source>
        <strain evidence="3">NEG-M</strain>
        <plasmid evidence="3">extrachromosomal rDNA plasmid</plasmid>
    </source>
</reference>
<dbReference type="AlphaFoldDB" id="A7BJ62"/>
<feature type="compositionally biased region" description="Acidic residues" evidence="1">
    <location>
        <begin position="329"/>
        <end position="338"/>
    </location>
</feature>
<feature type="compositionally biased region" description="Basic and acidic residues" evidence="1">
    <location>
        <begin position="314"/>
        <end position="328"/>
    </location>
</feature>
<evidence type="ECO:0000259" key="2">
    <source>
        <dbReference type="Pfam" id="PF05551"/>
    </source>
</evidence>
<dbReference type="InterPro" id="IPR044925">
    <property type="entry name" value="His-Me_finger_sf"/>
</dbReference>
<evidence type="ECO:0000256" key="1">
    <source>
        <dbReference type="SAM" id="MobiDB-lite"/>
    </source>
</evidence>
<keyword evidence="3" id="KW-0614">Plasmid</keyword>
<protein>
    <recommendedName>
        <fullName evidence="2">Zinc-binding loop region of homing endonuclease domain-containing protein</fullName>
    </recommendedName>
</protein>
<dbReference type="Pfam" id="PF05551">
    <property type="entry name" value="zf-His_Me_endon"/>
    <property type="match status" value="1"/>
</dbReference>
<name>A7BJ62_NAEGR</name>
<dbReference type="SUPFAM" id="SSF54060">
    <property type="entry name" value="His-Me finger endonucleases"/>
    <property type="match status" value="1"/>
</dbReference>
<feature type="region of interest" description="Disordered" evidence="1">
    <location>
        <begin position="30"/>
        <end position="62"/>
    </location>
</feature>